<name>A0ABZ0W8U3_9BACT</name>
<evidence type="ECO:0000313" key="2">
    <source>
        <dbReference type="Proteomes" id="UP001325680"/>
    </source>
</evidence>
<accession>A0ABZ0W8U3</accession>
<dbReference type="Gene3D" id="3.30.70.100">
    <property type="match status" value="1"/>
</dbReference>
<dbReference type="PANTHER" id="PTHR43239:SF1">
    <property type="entry name" value="UPF0734 PROTEIN DDB_G0273871_DDB_G0273177"/>
    <property type="match status" value="1"/>
</dbReference>
<dbReference type="Proteomes" id="UP001325680">
    <property type="component" value="Chromosome"/>
</dbReference>
<gene>
    <name evidence="1" type="ORF">U0035_04315</name>
</gene>
<evidence type="ECO:0000313" key="1">
    <source>
        <dbReference type="EMBL" id="WQD39369.1"/>
    </source>
</evidence>
<dbReference type="RefSeq" id="WP_114788819.1">
    <property type="nucleotide sequence ID" value="NZ_CP139960.1"/>
</dbReference>
<dbReference type="SUPFAM" id="SSF54909">
    <property type="entry name" value="Dimeric alpha+beta barrel"/>
    <property type="match status" value="1"/>
</dbReference>
<dbReference type="EMBL" id="CP139960">
    <property type="protein sequence ID" value="WQD39369.1"/>
    <property type="molecule type" value="Genomic_DNA"/>
</dbReference>
<dbReference type="InterPro" id="IPR052996">
    <property type="entry name" value="Carb_Metab_Mutarotase"/>
</dbReference>
<organism evidence="1 2">
    <name type="scientific">Niabella yanshanensis</name>
    <dbReference type="NCBI Taxonomy" id="577386"/>
    <lineage>
        <taxon>Bacteria</taxon>
        <taxon>Pseudomonadati</taxon>
        <taxon>Bacteroidota</taxon>
        <taxon>Chitinophagia</taxon>
        <taxon>Chitinophagales</taxon>
        <taxon>Chitinophagaceae</taxon>
        <taxon>Niabella</taxon>
    </lineage>
</organism>
<keyword evidence="2" id="KW-1185">Reference proteome</keyword>
<sequence length="116" mass="14102">MNFQEYKRFYFALDLKDDPALITEYERWHKKENSWPEVIQSIKDAGIANMEIYRTGNRLIMVIETTENYDHERKAKLDAANPRVQKWEELMWTFQQALPWATNGEKWVEMNRIFQL</sequence>
<dbReference type="PANTHER" id="PTHR43239">
    <property type="entry name" value="UPF0734 PROTEIN DDB_G0273871/DDB_G0273177"/>
    <property type="match status" value="1"/>
</dbReference>
<reference evidence="1 2" key="1">
    <citation type="submission" date="2023-12" db="EMBL/GenBank/DDBJ databases">
        <title>Genome sequencing and assembly of bacterial species from a model synthetic community.</title>
        <authorList>
            <person name="Hogle S.L."/>
        </authorList>
    </citation>
    <scope>NUCLEOTIDE SEQUENCE [LARGE SCALE GENOMIC DNA]</scope>
    <source>
        <strain evidence="1 2">HAMBI_3031</strain>
    </source>
</reference>
<dbReference type="Pfam" id="PF05336">
    <property type="entry name" value="rhaM"/>
    <property type="match status" value="1"/>
</dbReference>
<protein>
    <submittedName>
        <fullName evidence="1">L-rhamnose mutarotase</fullName>
    </submittedName>
</protein>
<dbReference type="InterPro" id="IPR011008">
    <property type="entry name" value="Dimeric_a/b-barrel"/>
</dbReference>
<dbReference type="InterPro" id="IPR008000">
    <property type="entry name" value="Rham/fucose_mutarotase"/>
</dbReference>
<proteinExistence type="predicted"/>